<keyword evidence="3" id="KW-1185">Reference proteome</keyword>
<name>A0ABW1C621_9ACTN</name>
<sequence>MSTRVSGRAAQMRRVASMPSIAGMRTSMSTTSGRCRAASATASAPVAVLAAGAVVPLAISTTART</sequence>
<proteinExistence type="predicted"/>
<dbReference type="EMBL" id="JBHSNW010000025">
    <property type="protein sequence ID" value="MFC5820455.1"/>
    <property type="molecule type" value="Genomic_DNA"/>
</dbReference>
<evidence type="ECO:0000313" key="3">
    <source>
        <dbReference type="Proteomes" id="UP001596096"/>
    </source>
</evidence>
<comment type="caution">
    <text evidence="2">The sequence shown here is derived from an EMBL/GenBank/DDBJ whole genome shotgun (WGS) entry which is preliminary data.</text>
</comment>
<evidence type="ECO:0000313" key="2">
    <source>
        <dbReference type="EMBL" id="MFC5820455.1"/>
    </source>
</evidence>
<protein>
    <submittedName>
        <fullName evidence="2">Uncharacterized protein</fullName>
    </submittedName>
</protein>
<evidence type="ECO:0000256" key="1">
    <source>
        <dbReference type="SAM" id="MobiDB-lite"/>
    </source>
</evidence>
<feature type="region of interest" description="Disordered" evidence="1">
    <location>
        <begin position="1"/>
        <end position="29"/>
    </location>
</feature>
<accession>A0ABW1C621</accession>
<gene>
    <name evidence="2" type="ORF">ACFPUY_35600</name>
</gene>
<dbReference type="RefSeq" id="WP_372452516.1">
    <property type="nucleotide sequence ID" value="NZ_JAHKRN010000054.1"/>
</dbReference>
<reference evidence="3" key="1">
    <citation type="journal article" date="2019" name="Int. J. Syst. Evol. Microbiol.">
        <title>The Global Catalogue of Microorganisms (GCM) 10K type strain sequencing project: providing services to taxonomists for standard genome sequencing and annotation.</title>
        <authorList>
            <consortium name="The Broad Institute Genomics Platform"/>
            <consortium name="The Broad Institute Genome Sequencing Center for Infectious Disease"/>
            <person name="Wu L."/>
            <person name="Ma J."/>
        </authorList>
    </citation>
    <scope>NUCLEOTIDE SEQUENCE [LARGE SCALE GENOMIC DNA]</scope>
    <source>
        <strain evidence="3">CGMCC 4.7106</strain>
    </source>
</reference>
<organism evidence="2 3">
    <name type="scientific">Nonomuraea harbinensis</name>
    <dbReference type="NCBI Taxonomy" id="1286938"/>
    <lineage>
        <taxon>Bacteria</taxon>
        <taxon>Bacillati</taxon>
        <taxon>Actinomycetota</taxon>
        <taxon>Actinomycetes</taxon>
        <taxon>Streptosporangiales</taxon>
        <taxon>Streptosporangiaceae</taxon>
        <taxon>Nonomuraea</taxon>
    </lineage>
</organism>
<dbReference type="Proteomes" id="UP001596096">
    <property type="component" value="Unassembled WGS sequence"/>
</dbReference>